<dbReference type="NCBIfam" id="TIGR01730">
    <property type="entry name" value="RND_mfp"/>
    <property type="match status" value="1"/>
</dbReference>
<evidence type="ECO:0000256" key="3">
    <source>
        <dbReference type="ARBA" id="ARBA00022448"/>
    </source>
</evidence>
<dbReference type="GO" id="GO:1990281">
    <property type="term" value="C:efflux pump complex"/>
    <property type="evidence" value="ECO:0007669"/>
    <property type="project" value="TreeGrafter"/>
</dbReference>
<evidence type="ECO:0000256" key="2">
    <source>
        <dbReference type="ARBA" id="ARBA00009477"/>
    </source>
</evidence>
<evidence type="ECO:0000259" key="7">
    <source>
        <dbReference type="Pfam" id="PF25967"/>
    </source>
</evidence>
<dbReference type="InterPro" id="IPR006143">
    <property type="entry name" value="RND_pump_MFP"/>
</dbReference>
<feature type="domain" description="CusB-like beta-barrel" evidence="6">
    <location>
        <begin position="207"/>
        <end position="271"/>
    </location>
</feature>
<evidence type="ECO:0000259" key="5">
    <source>
        <dbReference type="Pfam" id="PF25917"/>
    </source>
</evidence>
<dbReference type="EMBL" id="ABCJ01000012">
    <property type="protein sequence ID" value="EDM23022.1"/>
    <property type="molecule type" value="Genomic_DNA"/>
</dbReference>
<dbReference type="Gene3D" id="1.10.287.470">
    <property type="entry name" value="Helix hairpin bin"/>
    <property type="match status" value="1"/>
</dbReference>
<dbReference type="Gene3D" id="2.40.50.100">
    <property type="match status" value="1"/>
</dbReference>
<dbReference type="SUPFAM" id="SSF111369">
    <property type="entry name" value="HlyD-like secretion proteins"/>
    <property type="match status" value="1"/>
</dbReference>
<comment type="subcellular location">
    <subcellularLocation>
        <location evidence="1">Cell envelope</location>
    </subcellularLocation>
</comment>
<evidence type="ECO:0000256" key="4">
    <source>
        <dbReference type="SAM" id="SignalP"/>
    </source>
</evidence>
<dbReference type="Proteomes" id="UP000003288">
    <property type="component" value="Unassembled WGS sequence"/>
</dbReference>
<proteinExistence type="inferred from homology"/>
<dbReference type="Pfam" id="PF25954">
    <property type="entry name" value="Beta-barrel_RND_2"/>
    <property type="match status" value="1"/>
</dbReference>
<feature type="chain" id="PRO_5042588347" evidence="4">
    <location>
        <begin position="23"/>
        <end position="347"/>
    </location>
</feature>
<evidence type="ECO:0000313" key="9">
    <source>
        <dbReference type="Proteomes" id="UP000003288"/>
    </source>
</evidence>
<evidence type="ECO:0000259" key="6">
    <source>
        <dbReference type="Pfam" id="PF25954"/>
    </source>
</evidence>
<evidence type="ECO:0000313" key="8">
    <source>
        <dbReference type="EMBL" id="EDM23022.1"/>
    </source>
</evidence>
<feature type="signal peptide" evidence="4">
    <location>
        <begin position="1"/>
        <end position="22"/>
    </location>
</feature>
<dbReference type="RefSeq" id="WP_007475521.1">
    <property type="nucleotide sequence ID" value="NZ_ABCJ01000012.1"/>
</dbReference>
<protein>
    <submittedName>
        <fullName evidence="8">Secretion protein HlyD</fullName>
    </submittedName>
</protein>
<comment type="similarity">
    <text evidence="2">Belongs to the membrane fusion protein (MFP) (TC 8.A.1) family.</text>
</comment>
<dbReference type="InterPro" id="IPR058627">
    <property type="entry name" value="MdtA-like_C"/>
</dbReference>
<dbReference type="Gene3D" id="2.40.30.170">
    <property type="match status" value="1"/>
</dbReference>
<comment type="caution">
    <text evidence="8">The sequence shown here is derived from an EMBL/GenBank/DDBJ whole genome shotgun (WGS) entry which is preliminary data.</text>
</comment>
<dbReference type="Gene3D" id="2.40.420.20">
    <property type="match status" value="1"/>
</dbReference>
<gene>
    <name evidence="8" type="ORF">CMTB2_08590</name>
</gene>
<reference evidence="8 9" key="1">
    <citation type="journal article" date="2011" name="Stand. Genomic Sci.">
        <title>Draft genome sequence of Caminibacter mediatlanticus strain TB-2, an epsilonproteobacterium isolated from a deep-sea hydrothermal vent.</title>
        <authorList>
            <person name="Giovannelli D."/>
            <person name="Ferriera S."/>
            <person name="Johnson J."/>
            <person name="Kravitz S."/>
            <person name="Perez-Rodriguez I."/>
            <person name="Ricci J."/>
            <person name="O'Brien C."/>
            <person name="Voordeckers J.W."/>
            <person name="Bini E."/>
            <person name="Vetriani C."/>
        </authorList>
    </citation>
    <scope>NUCLEOTIDE SEQUENCE [LARGE SCALE GENOMIC DNA]</scope>
    <source>
        <strain evidence="8 9">TB-2</strain>
    </source>
</reference>
<accession>A0AAI9AG51</accession>
<dbReference type="InterPro" id="IPR058625">
    <property type="entry name" value="MdtA-like_BSH"/>
</dbReference>
<feature type="domain" description="Multidrug resistance protein MdtA-like C-terminal permuted SH3" evidence="7">
    <location>
        <begin position="279"/>
        <end position="332"/>
    </location>
</feature>
<name>A0AAI9AG51_9BACT</name>
<keyword evidence="4" id="KW-0732">Signal</keyword>
<dbReference type="Pfam" id="PF25917">
    <property type="entry name" value="BSH_RND"/>
    <property type="match status" value="1"/>
</dbReference>
<organism evidence="8 9">
    <name type="scientific">Caminibacter mediatlanticus TB-2</name>
    <dbReference type="NCBI Taxonomy" id="391592"/>
    <lineage>
        <taxon>Bacteria</taxon>
        <taxon>Pseudomonadati</taxon>
        <taxon>Campylobacterota</taxon>
        <taxon>Epsilonproteobacteria</taxon>
        <taxon>Nautiliales</taxon>
        <taxon>Nautiliaceae</taxon>
        <taxon>Caminibacter</taxon>
    </lineage>
</organism>
<dbReference type="PANTHER" id="PTHR30469">
    <property type="entry name" value="MULTIDRUG RESISTANCE PROTEIN MDTA"/>
    <property type="match status" value="1"/>
</dbReference>
<dbReference type="InterPro" id="IPR058792">
    <property type="entry name" value="Beta-barrel_RND_2"/>
</dbReference>
<dbReference type="GO" id="GO:0015562">
    <property type="term" value="F:efflux transmembrane transporter activity"/>
    <property type="evidence" value="ECO:0007669"/>
    <property type="project" value="TreeGrafter"/>
</dbReference>
<feature type="domain" description="Multidrug resistance protein MdtA-like barrel-sandwich hybrid" evidence="5">
    <location>
        <begin position="42"/>
        <end position="179"/>
    </location>
</feature>
<dbReference type="Pfam" id="PF25967">
    <property type="entry name" value="RND-MFP_C"/>
    <property type="match status" value="1"/>
</dbReference>
<dbReference type="AlphaFoldDB" id="A0AAI9AG51"/>
<keyword evidence="3" id="KW-0813">Transport</keyword>
<sequence length="347" mass="38339">MKRVLLLGLSIASLFALEFATAQKKVIDIKKSYIANIYSPKQVMVATRLMGYIKSIPVEEGDVVKKGDMLFEVDPADIYSMLNQARGALLQAKSGLLMAEVAYADAKKDYLRFKNLYENGAVSKRDFEKMKLMMDIRKKQVDMAKGMLKQAEAGYQRAKAQLKYAKVTSPINGVVTQKLKKVAEMALPGYPVIILSDINTIKAKSTIKESDVEKFKIGMPVSIYVPALKKRYKANVSTIIPAGDNFTHSFVVKYTFKNHKKLLPGMYAKAEVVIGKKAAVLIPFAALTNRAGITGVFIVDDNNIVHFKPIKQISQIGDNIAVSGLNGGERVILYPPANLVDGQKLEE</sequence>
<evidence type="ECO:0000256" key="1">
    <source>
        <dbReference type="ARBA" id="ARBA00004196"/>
    </source>
</evidence>